<reference evidence="11 12" key="1">
    <citation type="submission" date="2019-06" db="EMBL/GenBank/DDBJ databases">
        <title>Genome analyses of bacteria isolated from kimchi.</title>
        <authorList>
            <person name="Lee S."/>
            <person name="Ahn S."/>
            <person name="Roh S."/>
        </authorList>
    </citation>
    <scope>NUCLEOTIDE SEQUENCE [LARGE SCALE GENOMIC DNA]</scope>
    <source>
        <strain evidence="11 12">CBA3630</strain>
    </source>
</reference>
<proteinExistence type="inferred from homology"/>
<evidence type="ECO:0000256" key="5">
    <source>
        <dbReference type="ARBA" id="ARBA00022801"/>
    </source>
</evidence>
<dbReference type="GO" id="GO:0008234">
    <property type="term" value="F:cysteine-type peptidase activity"/>
    <property type="evidence" value="ECO:0007669"/>
    <property type="project" value="UniProtKB-KW"/>
</dbReference>
<dbReference type="EMBL" id="CP042383">
    <property type="protein sequence ID" value="QEA42028.1"/>
    <property type="molecule type" value="Genomic_DNA"/>
</dbReference>
<dbReference type="KEGG" id="lpse:FGL85_05745"/>
<keyword evidence="4" id="KW-0677">Repeat</keyword>
<dbReference type="Proteomes" id="UP001529201">
    <property type="component" value="Unassembled WGS sequence"/>
</dbReference>
<evidence type="ECO:0000313" key="13">
    <source>
        <dbReference type="Proteomes" id="UP001529201"/>
    </source>
</evidence>
<evidence type="ECO:0000256" key="6">
    <source>
        <dbReference type="ARBA" id="ARBA00022807"/>
    </source>
</evidence>
<organism evidence="11 12">
    <name type="scientific">Leuconostoc pseudomesenteroides</name>
    <dbReference type="NCBI Taxonomy" id="33968"/>
    <lineage>
        <taxon>Bacteria</taxon>
        <taxon>Bacillati</taxon>
        <taxon>Bacillota</taxon>
        <taxon>Bacilli</taxon>
        <taxon>Lactobacillales</taxon>
        <taxon>Lactobacillaceae</taxon>
        <taxon>Leuconostoc</taxon>
    </lineage>
</organism>
<sequence length="433" mass="43427">MERLDKKIIASGLGVLGLVGVGSSIVNADQVKNAVDKAVSSVAEATGLVHTNEVSLSKTNLTIPKDKVLHVNTPAETKAAQTNTKKKTTTYRVKAGDSLWSIAQAHKVSVDTLVANNNNSDLISAGQILTLPTDESVSQNATSVVPEVVSTTSTGTSSDSSLDTSLSSADVASPANEVSTGTTTDATDLTSTVVAVASKPVASDASVSSAAAMTSVVSAASSTAPATDVAISANVATPVTSSSADIPVSEATTASVASNVSEASQESAASATASSNASSAASATQGSSALSTTPQSEQSETATPAANQNVTAASAAIVSLAKQLATQNIPYVWAGSTPQTGFDCSGLVSYVFQNAAGISLPHSSVAQESYTKTKAVSQAQPGDLLFWGTKGASYHVAIYIGGNQYVAAPQPGMNVRVETISANFMPSFAGSVQ</sequence>
<evidence type="ECO:0000313" key="11">
    <source>
        <dbReference type="EMBL" id="QEA42028.1"/>
    </source>
</evidence>
<dbReference type="Pfam" id="PF00877">
    <property type="entry name" value="NLPC_P60"/>
    <property type="match status" value="1"/>
</dbReference>
<dbReference type="Gene3D" id="3.10.350.10">
    <property type="entry name" value="LysM domain"/>
    <property type="match status" value="1"/>
</dbReference>
<keyword evidence="5" id="KW-0378">Hydrolase</keyword>
<evidence type="ECO:0000256" key="1">
    <source>
        <dbReference type="ARBA" id="ARBA00007074"/>
    </source>
</evidence>
<dbReference type="GeneID" id="64344359"/>
<dbReference type="PANTHER" id="PTHR47053">
    <property type="entry name" value="MUREIN DD-ENDOPEPTIDASE MEPH-RELATED"/>
    <property type="match status" value="1"/>
</dbReference>
<accession>A0A5B8T4M5</accession>
<feature type="compositionally biased region" description="Low complexity" evidence="7">
    <location>
        <begin position="280"/>
        <end position="293"/>
    </location>
</feature>
<feature type="domain" description="NlpC/P60" evidence="9">
    <location>
        <begin position="311"/>
        <end position="433"/>
    </location>
</feature>
<dbReference type="Gene3D" id="3.90.1720.10">
    <property type="entry name" value="endopeptidase domain like (from Nostoc punctiforme)"/>
    <property type="match status" value="1"/>
</dbReference>
<dbReference type="InterPro" id="IPR038765">
    <property type="entry name" value="Papain-like_cys_pep_sf"/>
</dbReference>
<dbReference type="InterPro" id="IPR000064">
    <property type="entry name" value="NLP_P60_dom"/>
</dbReference>
<dbReference type="Proteomes" id="UP000321296">
    <property type="component" value="Chromosome"/>
</dbReference>
<dbReference type="EMBL" id="JARGDN010000002">
    <property type="protein sequence ID" value="MDG9732841.1"/>
    <property type="molecule type" value="Genomic_DNA"/>
</dbReference>
<feature type="domain" description="LysM" evidence="8">
    <location>
        <begin position="89"/>
        <end position="145"/>
    </location>
</feature>
<evidence type="ECO:0000313" key="12">
    <source>
        <dbReference type="Proteomes" id="UP000321296"/>
    </source>
</evidence>
<dbReference type="PROSITE" id="PS51782">
    <property type="entry name" value="LYSM"/>
    <property type="match status" value="1"/>
</dbReference>
<dbReference type="InterPro" id="IPR036779">
    <property type="entry name" value="LysM_dom_sf"/>
</dbReference>
<protein>
    <submittedName>
        <fullName evidence="11">DUF1175 family protein</fullName>
    </submittedName>
    <submittedName>
        <fullName evidence="10">NlpC/P60 family protein</fullName>
    </submittedName>
</protein>
<evidence type="ECO:0000313" key="10">
    <source>
        <dbReference type="EMBL" id="MDG9732841.1"/>
    </source>
</evidence>
<keyword evidence="6" id="KW-0788">Thiol protease</keyword>
<keyword evidence="2" id="KW-0645">Protease</keyword>
<dbReference type="SUPFAM" id="SSF54106">
    <property type="entry name" value="LysM domain"/>
    <property type="match status" value="1"/>
</dbReference>
<dbReference type="InterPro" id="IPR018392">
    <property type="entry name" value="LysM"/>
</dbReference>
<evidence type="ECO:0000259" key="9">
    <source>
        <dbReference type="PROSITE" id="PS51935"/>
    </source>
</evidence>
<dbReference type="Pfam" id="PF01476">
    <property type="entry name" value="LysM"/>
    <property type="match status" value="1"/>
</dbReference>
<feature type="compositionally biased region" description="Polar residues" evidence="7">
    <location>
        <begin position="294"/>
        <end position="304"/>
    </location>
</feature>
<dbReference type="PROSITE" id="PS51935">
    <property type="entry name" value="NLPC_P60"/>
    <property type="match status" value="1"/>
</dbReference>
<dbReference type="PANTHER" id="PTHR47053:SF1">
    <property type="entry name" value="MUREIN DD-ENDOPEPTIDASE MEPH-RELATED"/>
    <property type="match status" value="1"/>
</dbReference>
<reference evidence="10 13" key="2">
    <citation type="submission" date="2023-02" db="EMBL/GenBank/DDBJ databases">
        <title>Antimicrobial susceptibility testing and tentative epidemiological cut-off values for Lactobacillaceae family species intended for ingestion.</title>
        <authorList>
            <person name="Noehr-Meldgaard K."/>
            <person name="Struve C."/>
            <person name="Ingmer H."/>
            <person name="Koza A."/>
            <person name="Al-Nakeeb K."/>
            <person name="Agersoe Y."/>
        </authorList>
    </citation>
    <scope>NUCLEOTIDE SEQUENCE [LARGE SCALE GENOMIC DNA]</scope>
    <source>
        <strain evidence="10 13">DSM 20193</strain>
    </source>
</reference>
<comment type="similarity">
    <text evidence="1">Belongs to the peptidase C40 family.</text>
</comment>
<dbReference type="InterPro" id="IPR051202">
    <property type="entry name" value="Peptidase_C40"/>
</dbReference>
<dbReference type="GO" id="GO:0006508">
    <property type="term" value="P:proteolysis"/>
    <property type="evidence" value="ECO:0007669"/>
    <property type="project" value="UniProtKB-KW"/>
</dbReference>
<feature type="region of interest" description="Disordered" evidence="7">
    <location>
        <begin position="280"/>
        <end position="305"/>
    </location>
</feature>
<dbReference type="CDD" id="cd00118">
    <property type="entry name" value="LysM"/>
    <property type="match status" value="1"/>
</dbReference>
<dbReference type="RefSeq" id="WP_010279089.1">
    <property type="nucleotide sequence ID" value="NZ_CP042383.1"/>
</dbReference>
<feature type="region of interest" description="Disordered" evidence="7">
    <location>
        <begin position="142"/>
        <end position="184"/>
    </location>
</feature>
<dbReference type="SMART" id="SM00257">
    <property type="entry name" value="LysM"/>
    <property type="match status" value="1"/>
</dbReference>
<evidence type="ECO:0000256" key="3">
    <source>
        <dbReference type="ARBA" id="ARBA00022729"/>
    </source>
</evidence>
<evidence type="ECO:0000256" key="4">
    <source>
        <dbReference type="ARBA" id="ARBA00022737"/>
    </source>
</evidence>
<dbReference type="SUPFAM" id="SSF54001">
    <property type="entry name" value="Cysteine proteinases"/>
    <property type="match status" value="1"/>
</dbReference>
<gene>
    <name evidence="11" type="ORF">FGL85_05745</name>
    <name evidence="10" type="ORF">P1N92_01750</name>
</gene>
<keyword evidence="3" id="KW-0732">Signal</keyword>
<evidence type="ECO:0000256" key="7">
    <source>
        <dbReference type="SAM" id="MobiDB-lite"/>
    </source>
</evidence>
<dbReference type="AlphaFoldDB" id="A0A5B8T4M5"/>
<evidence type="ECO:0000259" key="8">
    <source>
        <dbReference type="PROSITE" id="PS51782"/>
    </source>
</evidence>
<name>A0A5B8T4M5_LEUPS</name>
<evidence type="ECO:0000256" key="2">
    <source>
        <dbReference type="ARBA" id="ARBA00022670"/>
    </source>
</evidence>
<keyword evidence="13" id="KW-1185">Reference proteome</keyword>